<comment type="caution">
    <text evidence="1">The sequence shown here is derived from an EMBL/GenBank/DDBJ whole genome shotgun (WGS) entry which is preliminary data.</text>
</comment>
<gene>
    <name evidence="1" type="ORF">MOTE_22280</name>
</gene>
<accession>A0A1J5NQN5</accession>
<dbReference type="AlphaFoldDB" id="A0A1J5NQN5"/>
<name>A0A1J5NQN5_NEOTH</name>
<protein>
    <submittedName>
        <fullName evidence="1">Uncharacterized protein</fullName>
    </submittedName>
</protein>
<evidence type="ECO:0000313" key="1">
    <source>
        <dbReference type="EMBL" id="OIQ57548.1"/>
    </source>
</evidence>
<dbReference type="EMBL" id="MDDC01000019">
    <property type="protein sequence ID" value="OIQ57548.1"/>
    <property type="molecule type" value="Genomic_DNA"/>
</dbReference>
<sequence>MGVYSRAFFVWLGSAALVQVMKKHRIKLT</sequence>
<proteinExistence type="predicted"/>
<reference evidence="1 2" key="1">
    <citation type="submission" date="2016-08" db="EMBL/GenBank/DDBJ databases">
        <title>Genome-based comparison of Moorella thermoacetic strains.</title>
        <authorList>
            <person name="Poehlein A."/>
            <person name="Bengelsdorf F.R."/>
            <person name="Esser C."/>
            <person name="Duerre P."/>
            <person name="Daniel R."/>
        </authorList>
    </citation>
    <scope>NUCLEOTIDE SEQUENCE [LARGE SCALE GENOMIC DNA]</scope>
    <source>
        <strain evidence="1 2">DSM 21394</strain>
    </source>
</reference>
<organism evidence="1 2">
    <name type="scientific">Neomoorella thermoacetica</name>
    <name type="common">Clostridium thermoaceticum</name>
    <dbReference type="NCBI Taxonomy" id="1525"/>
    <lineage>
        <taxon>Bacteria</taxon>
        <taxon>Bacillati</taxon>
        <taxon>Bacillota</taxon>
        <taxon>Clostridia</taxon>
        <taxon>Neomoorellales</taxon>
        <taxon>Neomoorellaceae</taxon>
        <taxon>Neomoorella</taxon>
    </lineage>
</organism>
<evidence type="ECO:0000313" key="2">
    <source>
        <dbReference type="Proteomes" id="UP000182811"/>
    </source>
</evidence>
<dbReference type="Proteomes" id="UP000182811">
    <property type="component" value="Unassembled WGS sequence"/>
</dbReference>